<dbReference type="EMBL" id="JAVDXT010000002">
    <property type="protein sequence ID" value="MDR7377300.1"/>
    <property type="molecule type" value="Genomic_DNA"/>
</dbReference>
<gene>
    <name evidence="3" type="ORF">J2X19_001979</name>
</gene>
<comment type="caution">
    <text evidence="3">The sequence shown here is derived from an EMBL/GenBank/DDBJ whole genome shotgun (WGS) entry which is preliminary data.</text>
</comment>
<proteinExistence type="predicted"/>
<keyword evidence="1" id="KW-0547">Nucleotide-binding</keyword>
<sequence length="408" mass="45363">MPQILEPHPPCIVLGLETQIGLGLVRELGRAGVTVIGIAYDPDAIGLSSRYLARKLVITQPRSPELIAAIVALGEELGPCCLIAVSEVNMGWLAQNRHAFGRVRPVVPTPETLAMVLDKQRTLQAAREVGIAVPETAEPTSMAEAEALAARFHFPAVLKWKDPNAIARKLGQAGLELLKAEYVYTPAEFLAVAARYQPVGEWPMVQAYCPGTGLGQFFYMHKGQAVRRFQHLRVAEWPPEGGFSSVCDAVPLDQHADLQEQSIALLRHIGWEGVAMVEYRWDPATGRTVLMEINGRYWGSFPLAVQCGAGFGVISYALESGLDMPVLPPVRWGQRCRMVSTELKRLVRICLQPGKIVDRTFQVRPLAEVWRFVRDFFRPGVGYYVWNAGDPQPFYTDVKNLLRKVVRR</sequence>
<dbReference type="Proteomes" id="UP001180487">
    <property type="component" value="Unassembled WGS sequence"/>
</dbReference>
<dbReference type="Gene3D" id="3.30.1490.20">
    <property type="entry name" value="ATP-grasp fold, A domain"/>
    <property type="match status" value="1"/>
</dbReference>
<accession>A0ABU2C7I4</accession>
<dbReference type="InterPro" id="IPR011761">
    <property type="entry name" value="ATP-grasp"/>
</dbReference>
<dbReference type="Pfam" id="PF02786">
    <property type="entry name" value="CPSase_L_D2"/>
    <property type="match status" value="1"/>
</dbReference>
<keyword evidence="4" id="KW-1185">Reference proteome</keyword>
<feature type="domain" description="ATP-grasp" evidence="2">
    <location>
        <begin position="123"/>
        <end position="322"/>
    </location>
</feature>
<dbReference type="PROSITE" id="PS50975">
    <property type="entry name" value="ATP_GRASP"/>
    <property type="match status" value="1"/>
</dbReference>
<reference evidence="3 4" key="1">
    <citation type="submission" date="2023-07" db="EMBL/GenBank/DDBJ databases">
        <title>Sorghum-associated microbial communities from plants grown in Nebraska, USA.</title>
        <authorList>
            <person name="Schachtman D."/>
        </authorList>
    </citation>
    <scope>NUCLEOTIDE SEQUENCE [LARGE SCALE GENOMIC DNA]</scope>
    <source>
        <strain evidence="3 4">BE313</strain>
    </source>
</reference>
<organism evidence="3 4">
    <name type="scientific">Rhodoferax ferrireducens</name>
    <dbReference type="NCBI Taxonomy" id="192843"/>
    <lineage>
        <taxon>Bacteria</taxon>
        <taxon>Pseudomonadati</taxon>
        <taxon>Pseudomonadota</taxon>
        <taxon>Betaproteobacteria</taxon>
        <taxon>Burkholderiales</taxon>
        <taxon>Comamonadaceae</taxon>
        <taxon>Rhodoferax</taxon>
    </lineage>
</organism>
<keyword evidence="1" id="KW-0067">ATP-binding</keyword>
<protein>
    <submittedName>
        <fullName evidence="3">ATP-grasp superfamily ATP-dependent carboligase</fullName>
    </submittedName>
</protein>
<dbReference type="InterPro" id="IPR005479">
    <property type="entry name" value="CPAse_ATP-bd"/>
</dbReference>
<name>A0ABU2C7I4_9BURK</name>
<evidence type="ECO:0000259" key="2">
    <source>
        <dbReference type="PROSITE" id="PS50975"/>
    </source>
</evidence>
<evidence type="ECO:0000256" key="1">
    <source>
        <dbReference type="PROSITE-ProRule" id="PRU00409"/>
    </source>
</evidence>
<dbReference type="RefSeq" id="WP_310372970.1">
    <property type="nucleotide sequence ID" value="NZ_JAVDXT010000002.1"/>
</dbReference>
<dbReference type="SUPFAM" id="SSF56059">
    <property type="entry name" value="Glutathione synthetase ATP-binding domain-like"/>
    <property type="match status" value="1"/>
</dbReference>
<dbReference type="Gene3D" id="3.30.470.20">
    <property type="entry name" value="ATP-grasp fold, B domain"/>
    <property type="match status" value="1"/>
</dbReference>
<evidence type="ECO:0000313" key="4">
    <source>
        <dbReference type="Proteomes" id="UP001180487"/>
    </source>
</evidence>
<dbReference type="InterPro" id="IPR013815">
    <property type="entry name" value="ATP_grasp_subdomain_1"/>
</dbReference>
<evidence type="ECO:0000313" key="3">
    <source>
        <dbReference type="EMBL" id="MDR7377300.1"/>
    </source>
</evidence>